<evidence type="ECO:0000256" key="5">
    <source>
        <dbReference type="SAM" id="MobiDB-lite"/>
    </source>
</evidence>
<dbReference type="SUPFAM" id="SSF52172">
    <property type="entry name" value="CheY-like"/>
    <property type="match status" value="1"/>
</dbReference>
<accession>A0AAD6NPR1</accession>
<dbReference type="Proteomes" id="UP001162972">
    <property type="component" value="Chromosome 14"/>
</dbReference>
<feature type="domain" description="Response regulatory" evidence="6">
    <location>
        <begin position="185"/>
        <end position="309"/>
    </location>
</feature>
<sequence length="309" mass="34402">MKDVPLSSMDGIDQKPSASRGSNLRGAPGFVLLVIDAGAGPFQELCRVVADFRRDLHSSCCKVVWLDKPTSRRGHGLISISDRGSTIQDISVMKDPGSSSSTHPQSTRLKIPSTWENSFQQVDSQADGNSTNEKYRKNPLLDDPYHSHARSKSREPPTERLPVRSSEIQEVRGNLSKYKSLSGLKFLVADDNEISRIVSRHFLTGHGATVEVCENGEEAFQLVRMGLHNQREHSHSIVLPYDYILMDCEMPKMDGCEATRQIRKEEKFYGVHIPILAFSADNSGDEGLCKPEKKVVEPSTYKEASQSVE</sequence>
<dbReference type="GO" id="GO:0000160">
    <property type="term" value="P:phosphorelay signal transduction system"/>
    <property type="evidence" value="ECO:0007669"/>
    <property type="project" value="InterPro"/>
</dbReference>
<feature type="modified residue" description="4-aspartylphosphate" evidence="4">
    <location>
        <position position="247"/>
    </location>
</feature>
<feature type="region of interest" description="Disordered" evidence="5">
    <location>
        <begin position="281"/>
        <end position="309"/>
    </location>
</feature>
<dbReference type="GO" id="GO:0004673">
    <property type="term" value="F:protein histidine kinase activity"/>
    <property type="evidence" value="ECO:0007669"/>
    <property type="project" value="UniProtKB-EC"/>
</dbReference>
<evidence type="ECO:0000259" key="6">
    <source>
        <dbReference type="PROSITE" id="PS50110"/>
    </source>
</evidence>
<dbReference type="InterPro" id="IPR001789">
    <property type="entry name" value="Sig_transdc_resp-reg_receiver"/>
</dbReference>
<evidence type="ECO:0000256" key="4">
    <source>
        <dbReference type="PROSITE-ProRule" id="PRU00169"/>
    </source>
</evidence>
<evidence type="ECO:0000256" key="1">
    <source>
        <dbReference type="ARBA" id="ARBA00000085"/>
    </source>
</evidence>
<reference evidence="7 8" key="1">
    <citation type="journal article" date="2023" name="Int. J. Mol. Sci.">
        <title>De Novo Assembly and Annotation of 11 Diverse Shrub Willow (Salix) Genomes Reveals Novel Gene Organization in Sex-Linked Regions.</title>
        <authorList>
            <person name="Hyden B."/>
            <person name="Feng K."/>
            <person name="Yates T.B."/>
            <person name="Jawdy S."/>
            <person name="Cereghino C."/>
            <person name="Smart L.B."/>
            <person name="Muchero W."/>
        </authorList>
    </citation>
    <scope>NUCLEOTIDE SEQUENCE [LARGE SCALE GENOMIC DNA]</scope>
    <source>
        <tissue evidence="7">Shoot tip</tissue>
    </source>
</reference>
<dbReference type="EC" id="2.7.13.3" evidence="2"/>
<evidence type="ECO:0000256" key="2">
    <source>
        <dbReference type="ARBA" id="ARBA00012438"/>
    </source>
</evidence>
<dbReference type="Gene3D" id="3.40.50.2300">
    <property type="match status" value="1"/>
</dbReference>
<feature type="compositionally biased region" description="Polar residues" evidence="5">
    <location>
        <begin position="121"/>
        <end position="132"/>
    </location>
</feature>
<dbReference type="PROSITE" id="PS50110">
    <property type="entry name" value="RESPONSE_REGULATORY"/>
    <property type="match status" value="1"/>
</dbReference>
<dbReference type="CDD" id="cd17546">
    <property type="entry name" value="REC_hyHK_CKI1_RcsC-like"/>
    <property type="match status" value="1"/>
</dbReference>
<dbReference type="SMART" id="SM00448">
    <property type="entry name" value="REC"/>
    <property type="match status" value="1"/>
</dbReference>
<dbReference type="InterPro" id="IPR050956">
    <property type="entry name" value="2C_system_His_kinase"/>
</dbReference>
<protein>
    <recommendedName>
        <fullName evidence="2">histidine kinase</fullName>
        <ecNumber evidence="2">2.7.13.3</ecNumber>
    </recommendedName>
</protein>
<dbReference type="PANTHER" id="PTHR43719:SF75">
    <property type="entry name" value="HISTIDINE KINASE CKI1"/>
    <property type="match status" value="1"/>
</dbReference>
<dbReference type="InterPro" id="IPR011006">
    <property type="entry name" value="CheY-like_superfamily"/>
</dbReference>
<feature type="compositionally biased region" description="Polar residues" evidence="5">
    <location>
        <begin position="97"/>
        <end position="108"/>
    </location>
</feature>
<evidence type="ECO:0000313" key="7">
    <source>
        <dbReference type="EMBL" id="KAJ6400972.1"/>
    </source>
</evidence>
<dbReference type="EMBL" id="JAPFFJ010000019">
    <property type="protein sequence ID" value="KAJ6400972.1"/>
    <property type="molecule type" value="Genomic_DNA"/>
</dbReference>
<proteinExistence type="predicted"/>
<name>A0AAD6NPR1_9ROSI</name>
<feature type="compositionally biased region" description="Basic and acidic residues" evidence="5">
    <location>
        <begin position="133"/>
        <end position="166"/>
    </location>
</feature>
<dbReference type="PANTHER" id="PTHR43719">
    <property type="entry name" value="TWO-COMPONENT HISTIDINE KINASE"/>
    <property type="match status" value="1"/>
</dbReference>
<feature type="region of interest" description="Disordered" evidence="5">
    <location>
        <begin position="121"/>
        <end position="166"/>
    </location>
</feature>
<feature type="region of interest" description="Disordered" evidence="5">
    <location>
        <begin position="88"/>
        <end position="108"/>
    </location>
</feature>
<dbReference type="AlphaFoldDB" id="A0AAD6NPR1"/>
<evidence type="ECO:0000313" key="8">
    <source>
        <dbReference type="Proteomes" id="UP001162972"/>
    </source>
</evidence>
<comment type="caution">
    <text evidence="7">The sequence shown here is derived from an EMBL/GenBank/DDBJ whole genome shotgun (WGS) entry which is preliminary data.</text>
</comment>
<dbReference type="Pfam" id="PF00072">
    <property type="entry name" value="Response_reg"/>
    <property type="match status" value="1"/>
</dbReference>
<organism evidence="7 8">
    <name type="scientific">Salix udensis</name>
    <dbReference type="NCBI Taxonomy" id="889485"/>
    <lineage>
        <taxon>Eukaryota</taxon>
        <taxon>Viridiplantae</taxon>
        <taxon>Streptophyta</taxon>
        <taxon>Embryophyta</taxon>
        <taxon>Tracheophyta</taxon>
        <taxon>Spermatophyta</taxon>
        <taxon>Magnoliopsida</taxon>
        <taxon>eudicotyledons</taxon>
        <taxon>Gunneridae</taxon>
        <taxon>Pentapetalae</taxon>
        <taxon>rosids</taxon>
        <taxon>fabids</taxon>
        <taxon>Malpighiales</taxon>
        <taxon>Salicaceae</taxon>
        <taxon>Saliceae</taxon>
        <taxon>Salix</taxon>
    </lineage>
</organism>
<feature type="compositionally biased region" description="Basic and acidic residues" evidence="5">
    <location>
        <begin position="287"/>
        <end position="296"/>
    </location>
</feature>
<evidence type="ECO:0000256" key="3">
    <source>
        <dbReference type="ARBA" id="ARBA00022553"/>
    </source>
</evidence>
<comment type="catalytic activity">
    <reaction evidence="1">
        <text>ATP + protein L-histidine = ADP + protein N-phospho-L-histidine.</text>
        <dbReference type="EC" id="2.7.13.3"/>
    </reaction>
</comment>
<gene>
    <name evidence="7" type="ORF">OIU84_016403</name>
</gene>
<keyword evidence="3 4" id="KW-0597">Phosphoprotein</keyword>
<keyword evidence="8" id="KW-1185">Reference proteome</keyword>
<feature type="region of interest" description="Disordered" evidence="5">
    <location>
        <begin position="1"/>
        <end position="21"/>
    </location>
</feature>